<reference evidence="1" key="1">
    <citation type="submission" date="2019-08" db="EMBL/GenBank/DDBJ databases">
        <authorList>
            <person name="Kucharzyk K."/>
            <person name="Murdoch R.W."/>
            <person name="Higgins S."/>
            <person name="Loffler F."/>
        </authorList>
    </citation>
    <scope>NUCLEOTIDE SEQUENCE</scope>
</reference>
<comment type="caution">
    <text evidence="1">The sequence shown here is derived from an EMBL/GenBank/DDBJ whole genome shotgun (WGS) entry which is preliminary data.</text>
</comment>
<gene>
    <name evidence="1" type="ORF">SDC9_67109</name>
</gene>
<dbReference type="EMBL" id="VSSQ01003433">
    <property type="protein sequence ID" value="MPM20673.1"/>
    <property type="molecule type" value="Genomic_DNA"/>
</dbReference>
<sequence>MSPDSEVCLLDKITVYNLSKTASVTLPRTKQISVGAQEVSKSVTMASGKVVKDIVGYRASVKASWDYVPVSAVAALVGILRDGGFCFVEYPSPSGDASGYFELDYPTMSVFSYKNGVAVWHDVTLSMSAQEVE</sequence>
<protein>
    <submittedName>
        <fullName evidence="1">Uncharacterized protein</fullName>
    </submittedName>
</protein>
<organism evidence="1">
    <name type="scientific">bioreactor metagenome</name>
    <dbReference type="NCBI Taxonomy" id="1076179"/>
    <lineage>
        <taxon>unclassified sequences</taxon>
        <taxon>metagenomes</taxon>
        <taxon>ecological metagenomes</taxon>
    </lineage>
</organism>
<proteinExistence type="predicted"/>
<evidence type="ECO:0000313" key="1">
    <source>
        <dbReference type="EMBL" id="MPM20673.1"/>
    </source>
</evidence>
<dbReference type="AlphaFoldDB" id="A0A644Y2B7"/>
<accession>A0A644Y2B7</accession>
<name>A0A644Y2B7_9ZZZZ</name>